<gene>
    <name evidence="1" type="ORF">LEP1GSC179_0317</name>
</gene>
<organism evidence="1 2">
    <name type="scientific">Leptospira santarosai str. MOR084</name>
    <dbReference type="NCBI Taxonomy" id="1049984"/>
    <lineage>
        <taxon>Bacteria</taxon>
        <taxon>Pseudomonadati</taxon>
        <taxon>Spirochaetota</taxon>
        <taxon>Spirochaetia</taxon>
        <taxon>Leptospirales</taxon>
        <taxon>Leptospiraceae</taxon>
        <taxon>Leptospira</taxon>
    </lineage>
</organism>
<dbReference type="InterPro" id="IPR032675">
    <property type="entry name" value="LRR_dom_sf"/>
</dbReference>
<accession>A0A0E2BL33</accession>
<reference evidence="1" key="1">
    <citation type="submission" date="2012-10" db="EMBL/GenBank/DDBJ databases">
        <authorList>
            <person name="Harkins D.M."/>
            <person name="Durkin A.S."/>
            <person name="Brinkac L.M."/>
            <person name="Haft D.H."/>
            <person name="Selengut J.D."/>
            <person name="Sanka R."/>
            <person name="DePew J."/>
            <person name="Purushe J."/>
            <person name="Matthias M.A."/>
            <person name="Vinetz J.M."/>
            <person name="Sutton G.G."/>
            <person name="Nierman W.C."/>
            <person name="Fouts D.E."/>
        </authorList>
    </citation>
    <scope>NUCLEOTIDE SEQUENCE [LARGE SCALE GENOMIC DNA]</scope>
    <source>
        <strain evidence="1">MOR084</strain>
    </source>
</reference>
<keyword evidence="2" id="KW-1185">Reference proteome</keyword>
<comment type="caution">
    <text evidence="1">The sequence shown here is derived from an EMBL/GenBank/DDBJ whole genome shotgun (WGS) entry which is preliminary data.</text>
</comment>
<evidence type="ECO:0000313" key="1">
    <source>
        <dbReference type="EMBL" id="EKO31995.1"/>
    </source>
</evidence>
<dbReference type="EMBL" id="AHON02000087">
    <property type="protein sequence ID" value="EKO31995.1"/>
    <property type="molecule type" value="Genomic_DNA"/>
</dbReference>
<dbReference type="Gene3D" id="3.80.10.10">
    <property type="entry name" value="Ribonuclease Inhibitor"/>
    <property type="match status" value="1"/>
</dbReference>
<proteinExistence type="predicted"/>
<dbReference type="Proteomes" id="UP000006329">
    <property type="component" value="Unassembled WGS sequence"/>
</dbReference>
<evidence type="ECO:0000313" key="2">
    <source>
        <dbReference type="Proteomes" id="UP000006329"/>
    </source>
</evidence>
<name>A0A0E2BL33_9LEPT</name>
<dbReference type="AlphaFoldDB" id="A0A0E2BL33"/>
<sequence length="259" mass="30202">MEKLIKFKELLENNGNLEIENSDRVVLLKSKELYHLEFYGNPAEDNYYKLLEIICDKEISEKLKSIDFKGPDEGANGTRNWDLNALVNGFAFFKNLEYFAIEKTKSDHHNRTIIGESYGDDGVLAKLVLKCPKLRVLISPSAPNSDFFRNQHNTLELLNVSAGYAHENFIENLSIYNCFPMLTNLQFGEYNETYMNNYLDLTTPFDHYKKLFSSGILKNLRVFILENPVCSEEELLKIKTLLKDCQFRVVRWSSEWIRK</sequence>
<evidence type="ECO:0008006" key="3">
    <source>
        <dbReference type="Google" id="ProtNLM"/>
    </source>
</evidence>
<protein>
    <recommendedName>
        <fullName evidence="3">Leucine rich repeat protein</fullName>
    </recommendedName>
</protein>